<dbReference type="InterPro" id="IPR029058">
    <property type="entry name" value="AB_hydrolase_fold"/>
</dbReference>
<comment type="caution">
    <text evidence="3">The sequence shown here is derived from an EMBL/GenBank/DDBJ whole genome shotgun (WGS) entry which is preliminary data.</text>
</comment>
<evidence type="ECO:0000259" key="2">
    <source>
        <dbReference type="Pfam" id="PF20434"/>
    </source>
</evidence>
<sequence length="306" mass="33556">MPIAKRNSGQAFRSEKRVRKMFFWSWAALWAAASSGCAVTHSGGPENIQPLSPAKAFDVQKNIIYTPKDWAVAQQADVYTPRGAGPFPAVLVVHGGGWARGSRYEMEHICKRLAEQGFVAVNIDYRLAPAHIFPAQLQDVQQAMLWMHAQAKNQKIDTQRLAVWGYSAGAQLAALLGALSPGDPNFVEGTRVQAVVAGGTPVDLRKGADSKLIRQYIGKPIAELPEPYRKASPIAFVSADDPPTFLYHGSIDWIVAEINATRMRDELERVGVPVELYIVHGVGHIGAYFNRGATDAGVDFLIRRLR</sequence>
<dbReference type="PANTHER" id="PTHR48081:SF13">
    <property type="entry name" value="ALPHA_BETA HYDROLASE"/>
    <property type="match status" value="1"/>
</dbReference>
<dbReference type="Pfam" id="PF20434">
    <property type="entry name" value="BD-FAE"/>
    <property type="match status" value="1"/>
</dbReference>
<protein>
    <submittedName>
        <fullName evidence="3">Alpha/beta hydrolase</fullName>
    </submittedName>
</protein>
<dbReference type="Proteomes" id="UP000244248">
    <property type="component" value="Unassembled WGS sequence"/>
</dbReference>
<dbReference type="EMBL" id="QANS01000003">
    <property type="protein sequence ID" value="PTU31706.1"/>
    <property type="molecule type" value="Genomic_DNA"/>
</dbReference>
<dbReference type="SUPFAM" id="SSF53474">
    <property type="entry name" value="alpha/beta-Hydrolases"/>
    <property type="match status" value="1"/>
</dbReference>
<feature type="domain" description="BD-FAE-like" evidence="2">
    <location>
        <begin position="77"/>
        <end position="265"/>
    </location>
</feature>
<keyword evidence="4" id="KW-1185">Reference proteome</keyword>
<organism evidence="3 4">
    <name type="scientific">Stenotrophobium rhamnosiphilum</name>
    <dbReference type="NCBI Taxonomy" id="2029166"/>
    <lineage>
        <taxon>Bacteria</taxon>
        <taxon>Pseudomonadati</taxon>
        <taxon>Pseudomonadota</taxon>
        <taxon>Gammaproteobacteria</taxon>
        <taxon>Nevskiales</taxon>
        <taxon>Nevskiaceae</taxon>
        <taxon>Stenotrophobium</taxon>
    </lineage>
</organism>
<dbReference type="PANTHER" id="PTHR48081">
    <property type="entry name" value="AB HYDROLASE SUPERFAMILY PROTEIN C4A8.06C"/>
    <property type="match status" value="1"/>
</dbReference>
<evidence type="ECO:0000256" key="1">
    <source>
        <dbReference type="ARBA" id="ARBA00022801"/>
    </source>
</evidence>
<dbReference type="Gene3D" id="3.40.50.1820">
    <property type="entry name" value="alpha/beta hydrolase"/>
    <property type="match status" value="1"/>
</dbReference>
<dbReference type="InterPro" id="IPR050300">
    <property type="entry name" value="GDXG_lipolytic_enzyme"/>
</dbReference>
<evidence type="ECO:0000313" key="4">
    <source>
        <dbReference type="Proteomes" id="UP000244248"/>
    </source>
</evidence>
<name>A0A2T5MGK2_9GAMM</name>
<keyword evidence="1 3" id="KW-0378">Hydrolase</keyword>
<accession>A0A2T5MGK2</accession>
<dbReference type="InterPro" id="IPR049492">
    <property type="entry name" value="BD-FAE-like_dom"/>
</dbReference>
<reference evidence="3 4" key="1">
    <citation type="submission" date="2018-04" db="EMBL/GenBank/DDBJ databases">
        <title>Novel species isolated from glacier.</title>
        <authorList>
            <person name="Liu Q."/>
            <person name="Xin Y.-H."/>
        </authorList>
    </citation>
    <scope>NUCLEOTIDE SEQUENCE [LARGE SCALE GENOMIC DNA]</scope>
    <source>
        <strain evidence="3 4">GT1R17</strain>
    </source>
</reference>
<proteinExistence type="predicted"/>
<gene>
    <name evidence="3" type="ORF">CJD38_10380</name>
</gene>
<evidence type="ECO:0000313" key="3">
    <source>
        <dbReference type="EMBL" id="PTU31706.1"/>
    </source>
</evidence>
<dbReference type="AlphaFoldDB" id="A0A2T5MGK2"/>
<dbReference type="GO" id="GO:0016787">
    <property type="term" value="F:hydrolase activity"/>
    <property type="evidence" value="ECO:0007669"/>
    <property type="project" value="UniProtKB-KW"/>
</dbReference>